<evidence type="ECO:0000313" key="2">
    <source>
        <dbReference type="Proteomes" id="UP001387100"/>
    </source>
</evidence>
<dbReference type="EMBL" id="JBBIAA010000005">
    <property type="protein sequence ID" value="MEJ5945069.1"/>
    <property type="molecule type" value="Genomic_DNA"/>
</dbReference>
<dbReference type="InterPro" id="IPR009351">
    <property type="entry name" value="AlkZ-like"/>
</dbReference>
<organism evidence="1 2">
    <name type="scientific">Pseudokineococcus basanitobsidens</name>
    <dbReference type="NCBI Taxonomy" id="1926649"/>
    <lineage>
        <taxon>Bacteria</taxon>
        <taxon>Bacillati</taxon>
        <taxon>Actinomycetota</taxon>
        <taxon>Actinomycetes</taxon>
        <taxon>Kineosporiales</taxon>
        <taxon>Kineosporiaceae</taxon>
        <taxon>Pseudokineococcus</taxon>
    </lineage>
</organism>
<proteinExistence type="predicted"/>
<comment type="caution">
    <text evidence="1">The sequence shown here is derived from an EMBL/GenBank/DDBJ whole genome shotgun (WGS) entry which is preliminary data.</text>
</comment>
<reference evidence="1 2" key="1">
    <citation type="journal article" date="2017" name="Int. J. Syst. Evol. Microbiol.">
        <title>Pseudokineococcus basanitobsidens sp. nov., isolated from volcanic rock.</title>
        <authorList>
            <person name="Lee D.W."/>
            <person name="Park M.Y."/>
            <person name="Kim J.J."/>
            <person name="Kim B.S."/>
        </authorList>
    </citation>
    <scope>NUCLEOTIDE SEQUENCE [LARGE SCALE GENOMIC DNA]</scope>
    <source>
        <strain evidence="1 2">DSM 103726</strain>
    </source>
</reference>
<dbReference type="RefSeq" id="WP_339574452.1">
    <property type="nucleotide sequence ID" value="NZ_JBBIAA010000005.1"/>
</dbReference>
<sequence length="127" mass="13358">MTTPVRTVPDGERRAHLGARHALAEGVNDVEAAARAVVCLHAAEPSSVHLSAWARAGAGRGDVDRSLYDRRSLVEQRAMRRTVFAVPVDLLPAVRTSAAARVAAQQAGLLARGVVAGGLAEHPQDEP</sequence>
<dbReference type="Pfam" id="PF06224">
    <property type="entry name" value="AlkZ-like"/>
    <property type="match status" value="1"/>
</dbReference>
<gene>
    <name evidence="1" type="ORF">WDZ17_07135</name>
</gene>
<protein>
    <submittedName>
        <fullName evidence="1">Crosslink repair DNA glycosylase YcaQ family protein</fullName>
    </submittedName>
</protein>
<name>A0ABU8RJ13_9ACTN</name>
<evidence type="ECO:0000313" key="1">
    <source>
        <dbReference type="EMBL" id="MEJ5945069.1"/>
    </source>
</evidence>
<keyword evidence="2" id="KW-1185">Reference proteome</keyword>
<accession>A0ABU8RJ13</accession>
<dbReference type="Proteomes" id="UP001387100">
    <property type="component" value="Unassembled WGS sequence"/>
</dbReference>